<accession>F4PUB0</accession>
<dbReference type="AlphaFoldDB" id="F4PUB0"/>
<feature type="domain" description="FAD-binding" evidence="2">
    <location>
        <begin position="12"/>
        <end position="334"/>
    </location>
</feature>
<dbReference type="STRING" id="1054147.F4PUB0"/>
<dbReference type="Proteomes" id="UP000007797">
    <property type="component" value="Unassembled WGS sequence"/>
</dbReference>
<dbReference type="GeneID" id="14873498"/>
<dbReference type="InterPro" id="IPR036188">
    <property type="entry name" value="FAD/NAD-bd_sf"/>
</dbReference>
<dbReference type="GO" id="GO:0004497">
    <property type="term" value="F:monooxygenase activity"/>
    <property type="evidence" value="ECO:0007669"/>
    <property type="project" value="UniProtKB-KW"/>
</dbReference>
<proteinExistence type="predicted"/>
<reference evidence="4" key="1">
    <citation type="journal article" date="2011" name="Genome Res.">
        <title>Phylogeny-wide analysis of social amoeba genomes highlights ancient origins for complex intercellular communication.</title>
        <authorList>
            <person name="Heidel A.J."/>
            <person name="Lawal H.M."/>
            <person name="Felder M."/>
            <person name="Schilde C."/>
            <person name="Helps N.R."/>
            <person name="Tunggal B."/>
            <person name="Rivero F."/>
            <person name="John U."/>
            <person name="Schleicher M."/>
            <person name="Eichinger L."/>
            <person name="Platzer M."/>
            <person name="Noegel A.A."/>
            <person name="Schaap P."/>
            <person name="Gloeckner G."/>
        </authorList>
    </citation>
    <scope>NUCLEOTIDE SEQUENCE [LARGE SCALE GENOMIC DNA]</scope>
    <source>
        <strain evidence="4">SH3</strain>
    </source>
</reference>
<organism evidence="3 4">
    <name type="scientific">Cavenderia fasciculata</name>
    <name type="common">Slime mold</name>
    <name type="synonym">Dictyostelium fasciculatum</name>
    <dbReference type="NCBI Taxonomy" id="261658"/>
    <lineage>
        <taxon>Eukaryota</taxon>
        <taxon>Amoebozoa</taxon>
        <taxon>Evosea</taxon>
        <taxon>Eumycetozoa</taxon>
        <taxon>Dictyostelia</taxon>
        <taxon>Acytosteliales</taxon>
        <taxon>Cavenderiaceae</taxon>
        <taxon>Cavenderia</taxon>
    </lineage>
</organism>
<name>F4PUB0_CACFS</name>
<dbReference type="PANTHER" id="PTHR43476">
    <property type="entry name" value="3-(3-HYDROXY-PHENYL)PROPIONATE/3-HYDROXYCINNAMIC ACID HYDROXYLASE"/>
    <property type="match status" value="1"/>
</dbReference>
<keyword evidence="4" id="KW-1185">Reference proteome</keyword>
<dbReference type="OrthoDB" id="2096480at2759"/>
<dbReference type="GO" id="GO:0071949">
    <property type="term" value="F:FAD binding"/>
    <property type="evidence" value="ECO:0007669"/>
    <property type="project" value="InterPro"/>
</dbReference>
<evidence type="ECO:0000313" key="4">
    <source>
        <dbReference type="Proteomes" id="UP000007797"/>
    </source>
</evidence>
<dbReference type="RefSeq" id="XP_004359675.1">
    <property type="nucleotide sequence ID" value="XM_004359618.1"/>
</dbReference>
<evidence type="ECO:0000259" key="2">
    <source>
        <dbReference type="Pfam" id="PF01494"/>
    </source>
</evidence>
<dbReference type="InterPro" id="IPR002938">
    <property type="entry name" value="FAD-bd"/>
</dbReference>
<evidence type="ECO:0000256" key="1">
    <source>
        <dbReference type="ARBA" id="ARBA00023002"/>
    </source>
</evidence>
<evidence type="ECO:0000313" key="3">
    <source>
        <dbReference type="EMBL" id="EGG21825.1"/>
    </source>
</evidence>
<dbReference type="Pfam" id="PF01494">
    <property type="entry name" value="FAD_binding_3"/>
    <property type="match status" value="1"/>
</dbReference>
<keyword evidence="3" id="KW-0503">Monooxygenase</keyword>
<dbReference type="Gene3D" id="3.30.70.2450">
    <property type="match status" value="1"/>
</dbReference>
<dbReference type="PRINTS" id="PR00420">
    <property type="entry name" value="RNGMNOXGNASE"/>
</dbReference>
<dbReference type="InterPro" id="IPR050631">
    <property type="entry name" value="PheA/TfdB_FAD_monoxygenase"/>
</dbReference>
<dbReference type="Gene3D" id="3.50.50.60">
    <property type="entry name" value="FAD/NAD(P)-binding domain"/>
    <property type="match status" value="1"/>
</dbReference>
<dbReference type="OMA" id="YPLDCIE"/>
<keyword evidence="1" id="KW-0560">Oxidoreductase</keyword>
<dbReference type="PANTHER" id="PTHR43476:SF3">
    <property type="entry name" value="FAD-BINDING MONOOXYGENASE"/>
    <property type="match status" value="1"/>
</dbReference>
<sequence length="630" mass="70908">MEPINDENENDYKVVIVGCGPNGSVMGNLLGLYGIKTLIIESSDHLNTVPRAAHLDDEAIRILQFIGLDKIVLKNSFPLDVQFNRYNSKKTFLNIKNTETEFGHPRSIFWYQPQFEQILADGLKRYQDNVVDVWLGHQVNDYHYEKSSKSNLINVTENANGQSKSIKCKYIIGADGGNSSIRKSMGSKFSGESGAMRWLVVDAILDADHPEMNGSFQFVCDPASPMLTLPIPCGHFRWEFVVANDKTAEQLESVENVSEMVRKAGADPTKMTVVRKAAYTFQNRISDYWYDGNSVFLIGDAAHCLPPFLGMGVSSGMRDSFNLAWKIKLALSSNSTRTLNSNLVLNQRSLFESYMTERRQEVELIGKKSTIVGEMIMSTSLYITIMRDLLIYMLLLFPFVQTIFANKEMKPIVPIDYHGSLVDRQHLVDKQKQLDNVPPTGIKRLDDSGIVRQIILTLMILLHTIKSFFSSSSSSNAHKNKIGFRIPQPNVTSQGATVDLLDNVLGLGFSCIIVNADKDTYDQIDVDSPIWSLLNTTFVNINDDSDEKVMMHHSKQEKVKSFTLSNQDHKKSFHQFICSDNTTTTTTETTVIIVRPDKHVYGIYKGVNDISTITHSLQSTFCINSTNREN</sequence>
<gene>
    <name evidence="3" type="ORF">DFA_01711</name>
</gene>
<dbReference type="SUPFAM" id="SSF51905">
    <property type="entry name" value="FAD/NAD(P)-binding domain"/>
    <property type="match status" value="1"/>
</dbReference>
<protein>
    <submittedName>
        <fullName evidence="3">FAD-binding monooxygenase</fullName>
    </submittedName>
</protein>
<dbReference type="EMBL" id="GL883010">
    <property type="protein sequence ID" value="EGG21825.1"/>
    <property type="molecule type" value="Genomic_DNA"/>
</dbReference>
<dbReference type="KEGG" id="dfa:DFA_01711"/>